<proteinExistence type="predicted"/>
<organism evidence="2">
    <name type="scientific">Bombyx mori nuclear polyhedrosis virus</name>
    <name type="common">BmNPV</name>
    <dbReference type="NCBI Taxonomy" id="271108"/>
    <lineage>
        <taxon>Viruses</taxon>
        <taxon>Viruses incertae sedis</taxon>
        <taxon>Naldaviricetes</taxon>
        <taxon>Lefavirales</taxon>
        <taxon>Baculoviridae</taxon>
        <taxon>Alphabaculovirus</taxon>
        <taxon>Alphabaculovirus bomori</taxon>
    </lineage>
</organism>
<protein>
    <recommendedName>
        <fullName evidence="3">Ac108</fullName>
    </recommendedName>
</protein>
<evidence type="ECO:0008006" key="3">
    <source>
        <dbReference type="Google" id="ProtNLM"/>
    </source>
</evidence>
<keyword evidence="1" id="KW-0812">Transmembrane</keyword>
<dbReference type="Pfam" id="PF06143">
    <property type="entry name" value="Baculo_11_kDa"/>
    <property type="match status" value="1"/>
</dbReference>
<organismHost>
    <name type="scientific">Bombyx mori</name>
    <name type="common">Silk moth</name>
    <dbReference type="NCBI Taxonomy" id="7091"/>
</organismHost>
<evidence type="ECO:0000313" key="2">
    <source>
        <dbReference type="EMBL" id="AIS92827.1"/>
    </source>
</evidence>
<keyword evidence="1" id="KW-0472">Membrane</keyword>
<accession>A0A097DBZ1</accession>
<sequence>MKPTAADIISRVTGGRTGNNIVDIIQANNSPTEGDQLGQFVNRNRSLIKEFVLVVCGFLIFVMIVLFFMLLVVILLNQETVTVQKQKYETTLLENYDIRNRNATTELQRKQRQ</sequence>
<dbReference type="InterPro" id="IPR009313">
    <property type="entry name" value="Baculo_11_kDa"/>
</dbReference>
<evidence type="ECO:0000256" key="1">
    <source>
        <dbReference type="SAM" id="Phobius"/>
    </source>
</evidence>
<name>A0A097DBZ1_NPVBM</name>
<reference evidence="2" key="2">
    <citation type="submission" date="2014-01" db="EMBL/GenBank/DDBJ databases">
        <authorList>
            <person name="Ardisson-Araujo D.M.P."/>
            <person name="Melo F.L."/>
            <person name="Brancalhao R.M.C."/>
            <person name="Bao S.N."/>
            <person name="Ribeiro B.M."/>
        </authorList>
    </citation>
    <scope>NUCLEOTIDE SEQUENCE</scope>
    <source>
        <strain evidence="2">Brazilian</strain>
    </source>
</reference>
<gene>
    <name evidence="2" type="ORF">Bm(Br)Orf-96</name>
</gene>
<reference evidence="2" key="1">
    <citation type="journal article" date="2014" name="Virus Genes">
        <title>Complete genome sequence of the first non-Asian isolate of Bombyx mori nucleopolyhedrovirus.</title>
        <authorList>
            <person name="Ardisson-Araujo D.M."/>
            <person name="Melo F.L."/>
            <person name="de Souza Andrade M."/>
            <person name="Brancalhao R.M."/>
            <person name="Bao S.N."/>
            <person name="Ribeiro B.M."/>
        </authorList>
    </citation>
    <scope>NUCLEOTIDE SEQUENCE</scope>
    <source>
        <strain evidence="2">Brazilian</strain>
    </source>
</reference>
<keyword evidence="1" id="KW-1133">Transmembrane helix</keyword>
<dbReference type="EMBL" id="KJ186100">
    <property type="protein sequence ID" value="AIS92827.1"/>
    <property type="molecule type" value="Genomic_DNA"/>
</dbReference>
<feature type="transmembrane region" description="Helical" evidence="1">
    <location>
        <begin position="51"/>
        <end position="76"/>
    </location>
</feature>